<dbReference type="Gene3D" id="3.30.1330.40">
    <property type="entry name" value="RutC-like"/>
    <property type="match status" value="1"/>
</dbReference>
<name>A0A6S6M8G5_9BACT</name>
<dbReference type="RefSeq" id="WP_185242566.1">
    <property type="nucleotide sequence ID" value="NZ_AP023213.1"/>
</dbReference>
<dbReference type="EMBL" id="AP023213">
    <property type="protein sequence ID" value="BCG47705.1"/>
    <property type="molecule type" value="Genomic_DNA"/>
</dbReference>
<dbReference type="AlphaFoldDB" id="A0A6S6M8G5"/>
<evidence type="ECO:0000313" key="2">
    <source>
        <dbReference type="EMBL" id="BCG47705.1"/>
    </source>
</evidence>
<gene>
    <name evidence="2" type="ORF">GEOBRER4_n2548</name>
</gene>
<dbReference type="PANTHER" id="PTHR11803">
    <property type="entry name" value="2-IMINOBUTANOATE/2-IMINOPROPANOATE DEAMINASE RIDA"/>
    <property type="match status" value="1"/>
</dbReference>
<dbReference type="InterPro" id="IPR006056">
    <property type="entry name" value="RidA"/>
</dbReference>
<dbReference type="Proteomes" id="UP000515472">
    <property type="component" value="Chromosome"/>
</dbReference>
<dbReference type="Pfam" id="PF01042">
    <property type="entry name" value="Ribonuc_L-PSP"/>
    <property type="match status" value="1"/>
</dbReference>
<dbReference type="NCBIfam" id="TIGR00004">
    <property type="entry name" value="Rid family detoxifying hydrolase"/>
    <property type="match status" value="1"/>
</dbReference>
<evidence type="ECO:0000256" key="1">
    <source>
        <dbReference type="ARBA" id="ARBA00010552"/>
    </source>
</evidence>
<sequence length="130" mass="14155">MSRKAITAENAVTVGPYSHAVEDGDTIYLSGQTPIDSATGELVDGGVAIQAEQCFKNLFAVLRAAGLDEGNVIKVNVFLVDMDDFSAMNAVYEKRFQRPYPARTTIGVASLPLRARIEIEMVASRKRMSE</sequence>
<keyword evidence="3" id="KW-1185">Reference proteome</keyword>
<dbReference type="SUPFAM" id="SSF55298">
    <property type="entry name" value="YjgF-like"/>
    <property type="match status" value="1"/>
</dbReference>
<protein>
    <submittedName>
        <fullName evidence="2">RidA/YER057c/UK114 superfamily protein</fullName>
    </submittedName>
</protein>
<organism evidence="2 3">
    <name type="scientific">Citrifermentans bremense</name>
    <dbReference type="NCBI Taxonomy" id="60035"/>
    <lineage>
        <taxon>Bacteria</taxon>
        <taxon>Pseudomonadati</taxon>
        <taxon>Thermodesulfobacteriota</taxon>
        <taxon>Desulfuromonadia</taxon>
        <taxon>Geobacterales</taxon>
        <taxon>Geobacteraceae</taxon>
        <taxon>Citrifermentans</taxon>
    </lineage>
</organism>
<dbReference type="CDD" id="cd00448">
    <property type="entry name" value="YjgF_YER057c_UK114_family"/>
    <property type="match status" value="1"/>
</dbReference>
<dbReference type="KEGG" id="gbn:GEOBRER4_24550"/>
<proteinExistence type="inferred from homology"/>
<dbReference type="InterPro" id="IPR035959">
    <property type="entry name" value="RutC-like_sf"/>
</dbReference>
<dbReference type="InterPro" id="IPR006175">
    <property type="entry name" value="YjgF/YER057c/UK114"/>
</dbReference>
<dbReference type="PANTHER" id="PTHR11803:SF39">
    <property type="entry name" value="2-IMINOBUTANOATE_2-IMINOPROPANOATE DEAMINASE"/>
    <property type="match status" value="1"/>
</dbReference>
<dbReference type="GO" id="GO:0019239">
    <property type="term" value="F:deaminase activity"/>
    <property type="evidence" value="ECO:0007669"/>
    <property type="project" value="TreeGrafter"/>
</dbReference>
<reference evidence="2 3" key="1">
    <citation type="submission" date="2020-06" db="EMBL/GenBank/DDBJ databases">
        <title>Interaction of electrochemicaly active bacteria, Geobacter bremensis R4 on different carbon anode.</title>
        <authorList>
            <person name="Meng L."/>
            <person name="Yoshida N."/>
        </authorList>
    </citation>
    <scope>NUCLEOTIDE SEQUENCE [LARGE SCALE GENOMIC DNA]</scope>
    <source>
        <strain evidence="2 3">R4</strain>
    </source>
</reference>
<accession>A0A6S6M8G5</accession>
<dbReference type="GO" id="GO:0005829">
    <property type="term" value="C:cytosol"/>
    <property type="evidence" value="ECO:0007669"/>
    <property type="project" value="TreeGrafter"/>
</dbReference>
<comment type="similarity">
    <text evidence="1">Belongs to the RutC family.</text>
</comment>
<evidence type="ECO:0000313" key="3">
    <source>
        <dbReference type="Proteomes" id="UP000515472"/>
    </source>
</evidence>
<dbReference type="FunFam" id="3.30.1330.40:FF:000001">
    <property type="entry name" value="L-PSP family endoribonuclease"/>
    <property type="match status" value="1"/>
</dbReference>